<feature type="signal peptide" evidence="1">
    <location>
        <begin position="1"/>
        <end position="34"/>
    </location>
</feature>
<dbReference type="Gene3D" id="1.25.10.10">
    <property type="entry name" value="Leucine-rich Repeat Variant"/>
    <property type="match status" value="1"/>
</dbReference>
<dbReference type="Pfam" id="PF13646">
    <property type="entry name" value="HEAT_2"/>
    <property type="match status" value="1"/>
</dbReference>
<feature type="chain" id="PRO_5033040713" evidence="1">
    <location>
        <begin position="35"/>
        <end position="187"/>
    </location>
</feature>
<accession>A0A831PPS7</accession>
<evidence type="ECO:0000313" key="2">
    <source>
        <dbReference type="EMBL" id="HDR50918.1"/>
    </source>
</evidence>
<dbReference type="EMBL" id="DSDK01000267">
    <property type="protein sequence ID" value="HDR50918.1"/>
    <property type="molecule type" value="Genomic_DNA"/>
</dbReference>
<comment type="caution">
    <text evidence="2">The sequence shown here is derived from an EMBL/GenBank/DDBJ whole genome shotgun (WGS) entry which is preliminary data.</text>
</comment>
<organism evidence="2">
    <name type="scientific">Mariniphaga anaerophila</name>
    <dbReference type="NCBI Taxonomy" id="1484053"/>
    <lineage>
        <taxon>Bacteria</taxon>
        <taxon>Pseudomonadati</taxon>
        <taxon>Bacteroidota</taxon>
        <taxon>Bacteroidia</taxon>
        <taxon>Marinilabiliales</taxon>
        <taxon>Prolixibacteraceae</taxon>
        <taxon>Mariniphaga</taxon>
    </lineage>
</organism>
<sequence>MMLKFCRFKSRYMNKMVFLAFSFMVILNLADCKASDEKRNAEEVFFEVANHNFHPLSQDGSMTRDRNMQKAGIADLNDTDWKVRLLVVRDLIHAGKTNVEEILPGLEHSSLFVRHVTAKALGILKATRAIPALEKAAENDPVAVVRSQAVIALGQMEAQQSLTLLQKIVIEDPSKDVRHQCELAIYQ</sequence>
<name>A0A831PPS7_9BACT</name>
<dbReference type="Proteomes" id="UP000886047">
    <property type="component" value="Unassembled WGS sequence"/>
</dbReference>
<dbReference type="InterPro" id="IPR011989">
    <property type="entry name" value="ARM-like"/>
</dbReference>
<dbReference type="InterPro" id="IPR004155">
    <property type="entry name" value="PBS_lyase_HEAT"/>
</dbReference>
<dbReference type="SMART" id="SM00567">
    <property type="entry name" value="EZ_HEAT"/>
    <property type="match status" value="2"/>
</dbReference>
<evidence type="ECO:0000256" key="1">
    <source>
        <dbReference type="SAM" id="SignalP"/>
    </source>
</evidence>
<keyword evidence="1" id="KW-0732">Signal</keyword>
<dbReference type="SUPFAM" id="SSF48371">
    <property type="entry name" value="ARM repeat"/>
    <property type="match status" value="1"/>
</dbReference>
<protein>
    <submittedName>
        <fullName evidence="2">HEAT repeat domain-containing protein</fullName>
    </submittedName>
</protein>
<proteinExistence type="predicted"/>
<dbReference type="AlphaFoldDB" id="A0A831PPS7"/>
<feature type="non-terminal residue" evidence="2">
    <location>
        <position position="187"/>
    </location>
</feature>
<dbReference type="InterPro" id="IPR016024">
    <property type="entry name" value="ARM-type_fold"/>
</dbReference>
<gene>
    <name evidence="2" type="ORF">ENN90_04755</name>
</gene>
<reference evidence="2" key="1">
    <citation type="journal article" date="2020" name="mSystems">
        <title>Genome- and Community-Level Interaction Insights into Carbon Utilization and Element Cycling Functions of Hydrothermarchaeota in Hydrothermal Sediment.</title>
        <authorList>
            <person name="Zhou Z."/>
            <person name="Liu Y."/>
            <person name="Xu W."/>
            <person name="Pan J."/>
            <person name="Luo Z.H."/>
            <person name="Li M."/>
        </authorList>
    </citation>
    <scope>NUCLEOTIDE SEQUENCE [LARGE SCALE GENOMIC DNA]</scope>
    <source>
        <strain evidence="2">SpSt-1217</strain>
    </source>
</reference>